<dbReference type="EMBL" id="JBHLZN010000001">
    <property type="protein sequence ID" value="MFB9885688.1"/>
    <property type="molecule type" value="Genomic_DNA"/>
</dbReference>
<dbReference type="Gene3D" id="1.10.10.60">
    <property type="entry name" value="Homeodomain-like"/>
    <property type="match status" value="1"/>
</dbReference>
<dbReference type="InterPro" id="IPR037923">
    <property type="entry name" value="HTH-like"/>
</dbReference>
<keyword evidence="2" id="KW-0238">DNA-binding</keyword>
<evidence type="ECO:0000313" key="7">
    <source>
        <dbReference type="Proteomes" id="UP001589628"/>
    </source>
</evidence>
<reference evidence="6 7" key="1">
    <citation type="submission" date="2024-09" db="EMBL/GenBank/DDBJ databases">
        <authorList>
            <person name="Sun Q."/>
            <person name="Mori K."/>
        </authorList>
    </citation>
    <scope>NUCLEOTIDE SEQUENCE [LARGE SCALE GENOMIC DNA]</scope>
    <source>
        <strain evidence="6 7">ATCC 51285</strain>
    </source>
</reference>
<keyword evidence="3" id="KW-0010">Activator</keyword>
<name>A0ABV5ZAP7_9GAMM</name>
<protein>
    <submittedName>
        <fullName evidence="6">AraC family ligand binding domain-containing protein</fullName>
    </submittedName>
</protein>
<dbReference type="PANTHER" id="PTHR46796:SF2">
    <property type="entry name" value="TRANSCRIPTIONAL REGULATORY PROTEIN"/>
    <property type="match status" value="1"/>
</dbReference>
<dbReference type="PROSITE" id="PS01124">
    <property type="entry name" value="HTH_ARAC_FAMILY_2"/>
    <property type="match status" value="1"/>
</dbReference>
<dbReference type="SMART" id="SM00342">
    <property type="entry name" value="HTH_ARAC"/>
    <property type="match status" value="1"/>
</dbReference>
<dbReference type="InterPro" id="IPR050204">
    <property type="entry name" value="AraC_XylS_family_regulators"/>
</dbReference>
<evidence type="ECO:0000256" key="1">
    <source>
        <dbReference type="ARBA" id="ARBA00023015"/>
    </source>
</evidence>
<evidence type="ECO:0000256" key="3">
    <source>
        <dbReference type="ARBA" id="ARBA00023159"/>
    </source>
</evidence>
<evidence type="ECO:0000313" key="6">
    <source>
        <dbReference type="EMBL" id="MFB9885688.1"/>
    </source>
</evidence>
<feature type="domain" description="HTH araC/xylS-type" evidence="5">
    <location>
        <begin position="168"/>
        <end position="265"/>
    </location>
</feature>
<dbReference type="PROSITE" id="PS00041">
    <property type="entry name" value="HTH_ARAC_FAMILY_1"/>
    <property type="match status" value="1"/>
</dbReference>
<dbReference type="InterPro" id="IPR018060">
    <property type="entry name" value="HTH_AraC"/>
</dbReference>
<keyword evidence="7" id="KW-1185">Reference proteome</keyword>
<evidence type="ECO:0000256" key="2">
    <source>
        <dbReference type="ARBA" id="ARBA00023125"/>
    </source>
</evidence>
<dbReference type="InterPro" id="IPR018062">
    <property type="entry name" value="HTH_AraC-typ_CS"/>
</dbReference>
<gene>
    <name evidence="6" type="ORF">ACFFLH_04610</name>
</gene>
<dbReference type="InterPro" id="IPR009057">
    <property type="entry name" value="Homeodomain-like_sf"/>
</dbReference>
<dbReference type="PANTHER" id="PTHR46796">
    <property type="entry name" value="HTH-TYPE TRANSCRIPTIONAL ACTIVATOR RHAS-RELATED"/>
    <property type="match status" value="1"/>
</dbReference>
<dbReference type="Proteomes" id="UP001589628">
    <property type="component" value="Unassembled WGS sequence"/>
</dbReference>
<dbReference type="SUPFAM" id="SSF51215">
    <property type="entry name" value="Regulatory protein AraC"/>
    <property type="match status" value="1"/>
</dbReference>
<dbReference type="InterPro" id="IPR003313">
    <property type="entry name" value="AraC-bd"/>
</dbReference>
<evidence type="ECO:0000256" key="4">
    <source>
        <dbReference type="ARBA" id="ARBA00023163"/>
    </source>
</evidence>
<dbReference type="RefSeq" id="WP_027313761.1">
    <property type="nucleotide sequence ID" value="NZ_JBHLZN010000001.1"/>
</dbReference>
<dbReference type="SUPFAM" id="SSF46689">
    <property type="entry name" value="Homeodomain-like"/>
    <property type="match status" value="2"/>
</dbReference>
<sequence>MAEQARYLHNQALGGLELLQARFRQQHFSRHVHAGYCIGVIEQGAQRFYRSGANHIASSNCIILVNADQVHDGHRASEEGWAYQAIYPEAEHFALLQEASQGLPYFRESVVSDRWLAGQLRLLYRQLANHEQGLDLQERYLHTMLALLERHGGQRPAKTQPLAQPALLRVRDYIAAHSDESLSLAGLAELAGLSPFHLSRSFQQAFDLPPHAFQVQCRLQHARRLLLAGHSVAEAAASAGFSDQSHLHRHFKRWLGVAPGRFAATKQARG</sequence>
<proteinExistence type="predicted"/>
<keyword evidence="4" id="KW-0804">Transcription</keyword>
<organism evidence="6 7">
    <name type="scientific">Balneatrix alpica</name>
    <dbReference type="NCBI Taxonomy" id="75684"/>
    <lineage>
        <taxon>Bacteria</taxon>
        <taxon>Pseudomonadati</taxon>
        <taxon>Pseudomonadota</taxon>
        <taxon>Gammaproteobacteria</taxon>
        <taxon>Oceanospirillales</taxon>
        <taxon>Balneatrichaceae</taxon>
        <taxon>Balneatrix</taxon>
    </lineage>
</organism>
<dbReference type="Pfam" id="PF12833">
    <property type="entry name" value="HTH_18"/>
    <property type="match status" value="1"/>
</dbReference>
<accession>A0ABV5ZAP7</accession>
<dbReference type="Pfam" id="PF02311">
    <property type="entry name" value="AraC_binding"/>
    <property type="match status" value="1"/>
</dbReference>
<comment type="caution">
    <text evidence="6">The sequence shown here is derived from an EMBL/GenBank/DDBJ whole genome shotgun (WGS) entry which is preliminary data.</text>
</comment>
<evidence type="ECO:0000259" key="5">
    <source>
        <dbReference type="PROSITE" id="PS01124"/>
    </source>
</evidence>
<keyword evidence="1" id="KW-0805">Transcription regulation</keyword>